<dbReference type="GO" id="GO:0016036">
    <property type="term" value="P:cellular response to phosphate starvation"/>
    <property type="evidence" value="ECO:0007669"/>
    <property type="project" value="TreeGrafter"/>
</dbReference>
<keyword evidence="6" id="KW-0902">Two-component regulatory system</keyword>
<accession>A0A839YZ70</accession>
<evidence type="ECO:0000256" key="6">
    <source>
        <dbReference type="ARBA" id="ARBA00023012"/>
    </source>
</evidence>
<dbReference type="GO" id="GO:0005886">
    <property type="term" value="C:plasma membrane"/>
    <property type="evidence" value="ECO:0007669"/>
    <property type="project" value="TreeGrafter"/>
</dbReference>
<organism evidence="10 11">
    <name type="scientific">Sphingomicrobium lutaoense</name>
    <dbReference type="NCBI Taxonomy" id="515949"/>
    <lineage>
        <taxon>Bacteria</taxon>
        <taxon>Pseudomonadati</taxon>
        <taxon>Pseudomonadota</taxon>
        <taxon>Alphaproteobacteria</taxon>
        <taxon>Sphingomonadales</taxon>
        <taxon>Sphingomonadaceae</taxon>
        <taxon>Sphingomicrobium</taxon>
    </lineage>
</organism>
<keyword evidence="4 10" id="KW-0808">Transferase</keyword>
<evidence type="ECO:0000259" key="9">
    <source>
        <dbReference type="PROSITE" id="PS50109"/>
    </source>
</evidence>
<dbReference type="SUPFAM" id="SSF47384">
    <property type="entry name" value="Homodimeric domain of signal transducing histidine kinase"/>
    <property type="match status" value="1"/>
</dbReference>
<evidence type="ECO:0000256" key="8">
    <source>
        <dbReference type="SAM" id="MobiDB-lite"/>
    </source>
</evidence>
<dbReference type="InterPro" id="IPR000014">
    <property type="entry name" value="PAS"/>
</dbReference>
<dbReference type="CDD" id="cd00075">
    <property type="entry name" value="HATPase"/>
    <property type="match status" value="1"/>
</dbReference>
<keyword evidence="7" id="KW-0472">Membrane</keyword>
<dbReference type="GO" id="GO:0004721">
    <property type="term" value="F:phosphoprotein phosphatase activity"/>
    <property type="evidence" value="ECO:0007669"/>
    <property type="project" value="TreeGrafter"/>
</dbReference>
<feature type="domain" description="Histidine kinase" evidence="9">
    <location>
        <begin position="111"/>
        <end position="331"/>
    </location>
</feature>
<evidence type="ECO:0000256" key="3">
    <source>
        <dbReference type="ARBA" id="ARBA00022553"/>
    </source>
</evidence>
<sequence length="344" mass="37837">MASMTPILEAIDEPALIIEKRQVRAANRAARDLLGQRIVGEDIRLVIRHPKVLDMVAAARRGEVNVEGVGRTERPWRVIGVPLDDGEMLIRLVDRAAARAAEKMRVDFVANASHELRTPIATILGYAETLADEDAPDEETRRRFASTIQSEAKRMLQIVEDLMGLSRIEADRFVQPRSRIDLSALIARVIEQNAPLAQRRECEIVSRLADDLPEILGDGPQLSQLADNLIANAIRYGSGPEDCRIEIATALVRGRVRLTVRDHGPGIEPQHLPRLTERFYRVDAARSREGGGTGLGLAIVKHIAERHRASLDIASAPGAGTRVTVDFPLPDRDRAASGEPLSSN</sequence>
<dbReference type="PANTHER" id="PTHR45453:SF1">
    <property type="entry name" value="PHOSPHATE REGULON SENSOR PROTEIN PHOR"/>
    <property type="match status" value="1"/>
</dbReference>
<evidence type="ECO:0000256" key="2">
    <source>
        <dbReference type="ARBA" id="ARBA00012438"/>
    </source>
</evidence>
<dbReference type="EMBL" id="JACICF010000001">
    <property type="protein sequence ID" value="MBB3764429.1"/>
    <property type="molecule type" value="Genomic_DNA"/>
</dbReference>
<evidence type="ECO:0000256" key="1">
    <source>
        <dbReference type="ARBA" id="ARBA00000085"/>
    </source>
</evidence>
<dbReference type="GO" id="GO:0000155">
    <property type="term" value="F:phosphorelay sensor kinase activity"/>
    <property type="evidence" value="ECO:0007669"/>
    <property type="project" value="InterPro"/>
</dbReference>
<dbReference type="InterPro" id="IPR005467">
    <property type="entry name" value="His_kinase_dom"/>
</dbReference>
<dbReference type="PANTHER" id="PTHR45453">
    <property type="entry name" value="PHOSPHATE REGULON SENSOR PROTEIN PHOR"/>
    <property type="match status" value="1"/>
</dbReference>
<dbReference type="EC" id="2.7.13.3" evidence="2"/>
<dbReference type="SUPFAM" id="SSF55874">
    <property type="entry name" value="ATPase domain of HSP90 chaperone/DNA topoisomerase II/histidine kinase"/>
    <property type="match status" value="1"/>
</dbReference>
<dbReference type="Proteomes" id="UP000578569">
    <property type="component" value="Unassembled WGS sequence"/>
</dbReference>
<comment type="caution">
    <text evidence="10">The sequence shown here is derived from an EMBL/GenBank/DDBJ whole genome shotgun (WGS) entry which is preliminary data.</text>
</comment>
<dbReference type="PROSITE" id="PS50109">
    <property type="entry name" value="HIS_KIN"/>
    <property type="match status" value="1"/>
</dbReference>
<evidence type="ECO:0000313" key="11">
    <source>
        <dbReference type="Proteomes" id="UP000578569"/>
    </source>
</evidence>
<dbReference type="InterPro" id="IPR004358">
    <property type="entry name" value="Sig_transdc_His_kin-like_C"/>
</dbReference>
<protein>
    <recommendedName>
        <fullName evidence="2">histidine kinase</fullName>
        <ecNumber evidence="2">2.7.13.3</ecNumber>
    </recommendedName>
</protein>
<dbReference type="Gene3D" id="3.30.565.10">
    <property type="entry name" value="Histidine kinase-like ATPase, C-terminal domain"/>
    <property type="match status" value="1"/>
</dbReference>
<dbReference type="PRINTS" id="PR00344">
    <property type="entry name" value="BCTRLSENSOR"/>
</dbReference>
<dbReference type="InterPro" id="IPR050351">
    <property type="entry name" value="BphY/WalK/GraS-like"/>
</dbReference>
<dbReference type="AlphaFoldDB" id="A0A839YZ70"/>
<keyword evidence="11" id="KW-1185">Reference proteome</keyword>
<keyword evidence="5 10" id="KW-0418">Kinase</keyword>
<comment type="catalytic activity">
    <reaction evidence="1">
        <text>ATP + protein L-histidine = ADP + protein N-phospho-L-histidine.</text>
        <dbReference type="EC" id="2.7.13.3"/>
    </reaction>
</comment>
<proteinExistence type="predicted"/>
<dbReference type="Pfam" id="PF02518">
    <property type="entry name" value="HATPase_c"/>
    <property type="match status" value="1"/>
</dbReference>
<dbReference type="SMART" id="SM00387">
    <property type="entry name" value="HATPase_c"/>
    <property type="match status" value="1"/>
</dbReference>
<dbReference type="InterPro" id="IPR036890">
    <property type="entry name" value="HATPase_C_sf"/>
</dbReference>
<evidence type="ECO:0000256" key="7">
    <source>
        <dbReference type="ARBA" id="ARBA00023136"/>
    </source>
</evidence>
<gene>
    <name evidence="10" type="ORF">FHS50_001452</name>
</gene>
<dbReference type="Pfam" id="PF00512">
    <property type="entry name" value="HisKA"/>
    <property type="match status" value="1"/>
</dbReference>
<dbReference type="CDD" id="cd00082">
    <property type="entry name" value="HisKA"/>
    <property type="match status" value="1"/>
</dbReference>
<dbReference type="InterPro" id="IPR003661">
    <property type="entry name" value="HisK_dim/P_dom"/>
</dbReference>
<dbReference type="SMART" id="SM00388">
    <property type="entry name" value="HisKA"/>
    <property type="match status" value="1"/>
</dbReference>
<evidence type="ECO:0000256" key="4">
    <source>
        <dbReference type="ARBA" id="ARBA00022679"/>
    </source>
</evidence>
<dbReference type="FunFam" id="3.30.565.10:FF:000006">
    <property type="entry name" value="Sensor histidine kinase WalK"/>
    <property type="match status" value="1"/>
</dbReference>
<evidence type="ECO:0000313" key="10">
    <source>
        <dbReference type="EMBL" id="MBB3764429.1"/>
    </source>
</evidence>
<name>A0A839YZ70_9SPHN</name>
<dbReference type="RefSeq" id="WP_183933690.1">
    <property type="nucleotide sequence ID" value="NZ_JACICF010000001.1"/>
</dbReference>
<dbReference type="InterPro" id="IPR003594">
    <property type="entry name" value="HATPase_dom"/>
</dbReference>
<evidence type="ECO:0000256" key="5">
    <source>
        <dbReference type="ARBA" id="ARBA00022777"/>
    </source>
</evidence>
<dbReference type="Pfam" id="PF13188">
    <property type="entry name" value="PAS_8"/>
    <property type="match status" value="1"/>
</dbReference>
<feature type="region of interest" description="Disordered" evidence="8">
    <location>
        <begin position="322"/>
        <end position="344"/>
    </location>
</feature>
<dbReference type="InterPro" id="IPR036097">
    <property type="entry name" value="HisK_dim/P_sf"/>
</dbReference>
<reference evidence="10 11" key="1">
    <citation type="submission" date="2020-08" db="EMBL/GenBank/DDBJ databases">
        <title>Genomic Encyclopedia of Type Strains, Phase IV (KMG-IV): sequencing the most valuable type-strain genomes for metagenomic binning, comparative biology and taxonomic classification.</title>
        <authorList>
            <person name="Goeker M."/>
        </authorList>
    </citation>
    <scope>NUCLEOTIDE SEQUENCE [LARGE SCALE GENOMIC DNA]</scope>
    <source>
        <strain evidence="10 11">DSM 24194</strain>
    </source>
</reference>
<dbReference type="Gene3D" id="1.10.287.130">
    <property type="match status" value="1"/>
</dbReference>
<dbReference type="FunFam" id="1.10.287.130:FF:000001">
    <property type="entry name" value="Two-component sensor histidine kinase"/>
    <property type="match status" value="1"/>
</dbReference>
<keyword evidence="3" id="KW-0597">Phosphoprotein</keyword>